<evidence type="ECO:0000313" key="2">
    <source>
        <dbReference type="Proteomes" id="UP000316280"/>
    </source>
</evidence>
<protein>
    <submittedName>
        <fullName evidence="1">Uncharacterized protein</fullName>
    </submittedName>
</protein>
<dbReference type="Proteomes" id="UP000316280">
    <property type="component" value="Unassembled WGS sequence"/>
</dbReference>
<name>A0A552A7J0_MICAE</name>
<reference evidence="1 2" key="1">
    <citation type="submission" date="2019-01" db="EMBL/GenBank/DDBJ databases">
        <title>Coherence of Microcystis species and biogeography revealed through population genomics.</title>
        <authorList>
            <person name="Perez-Carrascal O.M."/>
            <person name="Terrat Y."/>
            <person name="Giani A."/>
            <person name="Fortin N."/>
            <person name="Tromas N."/>
            <person name="Shapiro B.J."/>
        </authorList>
    </citation>
    <scope>NUCLEOTIDE SEQUENCE [LARGE SCALE GENOMIC DNA]</scope>
    <source>
        <strain evidence="1">Ma_OC_H_19870700_S124</strain>
    </source>
</reference>
<organism evidence="1 2">
    <name type="scientific">Microcystis aeruginosa Ma_OC_H_19870700_S124</name>
    <dbReference type="NCBI Taxonomy" id="2486262"/>
    <lineage>
        <taxon>Bacteria</taxon>
        <taxon>Bacillati</taxon>
        <taxon>Cyanobacteriota</taxon>
        <taxon>Cyanophyceae</taxon>
        <taxon>Oscillatoriophycideae</taxon>
        <taxon>Chroococcales</taxon>
        <taxon>Microcystaceae</taxon>
        <taxon>Microcystis</taxon>
    </lineage>
</organism>
<accession>A0A552A7J0</accession>
<dbReference type="EMBL" id="SFBR01000213">
    <property type="protein sequence ID" value="TRT81428.1"/>
    <property type="molecule type" value="Genomic_DNA"/>
</dbReference>
<sequence>MSQVVHPILIQNPDINPYLYAAYEVWNRLKWYFNPKSCLYRRTLNSLTDKYNAQKVIIACNIYRSLKSNLSLLNNTFAFGLNKIYLLFDESEFIP</sequence>
<dbReference type="AlphaFoldDB" id="A0A552A7J0"/>
<evidence type="ECO:0000313" key="1">
    <source>
        <dbReference type="EMBL" id="TRT81428.1"/>
    </source>
</evidence>
<proteinExistence type="predicted"/>
<gene>
    <name evidence="1" type="ORF">EWV63_22060</name>
</gene>
<comment type="caution">
    <text evidence="1">The sequence shown here is derived from an EMBL/GenBank/DDBJ whole genome shotgun (WGS) entry which is preliminary data.</text>
</comment>